<reference evidence="2" key="1">
    <citation type="submission" date="2025-08" db="UniProtKB">
        <authorList>
            <consortium name="Ensembl"/>
        </authorList>
    </citation>
    <scope>IDENTIFICATION</scope>
</reference>
<feature type="region of interest" description="Disordered" evidence="1">
    <location>
        <begin position="38"/>
        <end position="62"/>
    </location>
</feature>
<evidence type="ECO:0000313" key="3">
    <source>
        <dbReference type="Proteomes" id="UP000694426"/>
    </source>
</evidence>
<evidence type="ECO:0000256" key="1">
    <source>
        <dbReference type="SAM" id="MobiDB-lite"/>
    </source>
</evidence>
<name>A0A8B9C4C6_9AVES</name>
<dbReference type="AlphaFoldDB" id="A0A8B9C4C6"/>
<protein>
    <submittedName>
        <fullName evidence="2">Uncharacterized protein</fullName>
    </submittedName>
</protein>
<dbReference type="Ensembl" id="ENSABRT00000018971.1">
    <property type="protein sequence ID" value="ENSABRP00000013292.1"/>
    <property type="gene ID" value="ENSABRG00000011819.1"/>
</dbReference>
<keyword evidence="3" id="KW-1185">Reference proteome</keyword>
<reference evidence="2" key="2">
    <citation type="submission" date="2025-09" db="UniProtKB">
        <authorList>
            <consortium name="Ensembl"/>
        </authorList>
    </citation>
    <scope>IDENTIFICATION</scope>
</reference>
<dbReference type="Proteomes" id="UP000694426">
    <property type="component" value="Unplaced"/>
</dbReference>
<accession>A0A8B9C4C6</accession>
<sequence length="118" mass="12434">TEASTSATHHLLVHNKSLAEAGIQPKDPKLSFTHSALISYPQPGRPRRGTAESTNPPADTETRKYMNTFLGCTTAKGAAGIPRAAGPAPAQPAARQQADRAERAKRSHSRDPTAASPV</sequence>
<evidence type="ECO:0000313" key="2">
    <source>
        <dbReference type="Ensembl" id="ENSABRP00000013292.1"/>
    </source>
</evidence>
<feature type="compositionally biased region" description="Low complexity" evidence="1">
    <location>
        <begin position="78"/>
        <end position="96"/>
    </location>
</feature>
<proteinExistence type="predicted"/>
<feature type="region of interest" description="Disordered" evidence="1">
    <location>
        <begin position="78"/>
        <end position="118"/>
    </location>
</feature>
<organism evidence="2 3">
    <name type="scientific">Anser brachyrhynchus</name>
    <name type="common">Pink-footed goose</name>
    <dbReference type="NCBI Taxonomy" id="132585"/>
    <lineage>
        <taxon>Eukaryota</taxon>
        <taxon>Metazoa</taxon>
        <taxon>Chordata</taxon>
        <taxon>Craniata</taxon>
        <taxon>Vertebrata</taxon>
        <taxon>Euteleostomi</taxon>
        <taxon>Archelosauria</taxon>
        <taxon>Archosauria</taxon>
        <taxon>Dinosauria</taxon>
        <taxon>Saurischia</taxon>
        <taxon>Theropoda</taxon>
        <taxon>Coelurosauria</taxon>
        <taxon>Aves</taxon>
        <taxon>Neognathae</taxon>
        <taxon>Galloanserae</taxon>
        <taxon>Anseriformes</taxon>
        <taxon>Anatidae</taxon>
        <taxon>Anserinae</taxon>
        <taxon>Anser</taxon>
    </lineage>
</organism>